<organism evidence="1 2">
    <name type="scientific">Neisseria mucosa (strain ATCC 25996 / DSM 4631 / NCTC 10774 / M26)</name>
    <dbReference type="NCBI Taxonomy" id="546266"/>
    <lineage>
        <taxon>Bacteria</taxon>
        <taxon>Pseudomonadati</taxon>
        <taxon>Pseudomonadota</taxon>
        <taxon>Betaproteobacteria</taxon>
        <taxon>Neisseriales</taxon>
        <taxon>Neisseriaceae</taxon>
        <taxon>Neisseria</taxon>
    </lineage>
</organism>
<accession>D2ZY41</accession>
<protein>
    <submittedName>
        <fullName evidence="1">Uncharacterized protein</fullName>
    </submittedName>
</protein>
<gene>
    <name evidence="1" type="ORF">NEIMUCOT_05548</name>
</gene>
<dbReference type="Proteomes" id="UP000003344">
    <property type="component" value="Unassembled WGS sequence"/>
</dbReference>
<dbReference type="AlphaFoldDB" id="D2ZY41"/>
<evidence type="ECO:0000313" key="2">
    <source>
        <dbReference type="Proteomes" id="UP000003344"/>
    </source>
</evidence>
<evidence type="ECO:0000313" key="1">
    <source>
        <dbReference type="EMBL" id="EFC87995.1"/>
    </source>
</evidence>
<dbReference type="STRING" id="546266.NEIMUCOT_05548"/>
<sequence length="119" mass="12786">MVDVPSLGTVFQTTLIGALAVFGLLNQLSGGIVAVGGDFAVPADQYEIVKEQMIQTTSKKIVKSSEKQKPRACVPHTPFVCSNQRTIATKQASRLGTHPCMFKSAYYSNQTGQSPRNAP</sequence>
<name>D2ZY41_NEIM2</name>
<reference evidence="1 2" key="1">
    <citation type="submission" date="2009-10" db="EMBL/GenBank/DDBJ databases">
        <authorList>
            <person name="Weinstock G."/>
            <person name="Sodergren E."/>
            <person name="Clifton S."/>
            <person name="Fulton L."/>
            <person name="Fulton B."/>
            <person name="Courtney L."/>
            <person name="Fronick C."/>
            <person name="Harrison M."/>
            <person name="Strong C."/>
            <person name="Farmer C."/>
            <person name="Delahaunty K."/>
            <person name="Markovic C."/>
            <person name="Hall O."/>
            <person name="Minx P."/>
            <person name="Tomlinson C."/>
            <person name="Mitreva M."/>
            <person name="Nelson J."/>
            <person name="Hou S."/>
            <person name="Wollam A."/>
            <person name="Pepin K.H."/>
            <person name="Johnson M."/>
            <person name="Bhonagiri V."/>
            <person name="Nash W.E."/>
            <person name="Warren W."/>
            <person name="Chinwalla A."/>
            <person name="Mardis E.R."/>
            <person name="Wilson R.K."/>
        </authorList>
    </citation>
    <scope>NUCLEOTIDE SEQUENCE [LARGE SCALE GENOMIC DNA]</scope>
    <source>
        <strain evidence="2">ATCC 25996 / DSM 4631 / NCTC 10774 / M26</strain>
    </source>
</reference>
<dbReference type="EMBL" id="ACDX02000012">
    <property type="protein sequence ID" value="EFC87995.1"/>
    <property type="molecule type" value="Genomic_DNA"/>
</dbReference>
<proteinExistence type="predicted"/>
<comment type="caution">
    <text evidence="1">The sequence shown here is derived from an EMBL/GenBank/DDBJ whole genome shotgun (WGS) entry which is preliminary data.</text>
</comment>